<dbReference type="RefSeq" id="WP_237872219.1">
    <property type="nucleotide sequence ID" value="NZ_JAKLTR010000007.1"/>
</dbReference>
<protein>
    <submittedName>
        <fullName evidence="1">Uncharacterized protein</fullName>
    </submittedName>
</protein>
<organism evidence="1 2">
    <name type="scientific">Terrimonas ginsenosidimutans</name>
    <dbReference type="NCBI Taxonomy" id="2908004"/>
    <lineage>
        <taxon>Bacteria</taxon>
        <taxon>Pseudomonadati</taxon>
        <taxon>Bacteroidota</taxon>
        <taxon>Chitinophagia</taxon>
        <taxon>Chitinophagales</taxon>
        <taxon>Chitinophagaceae</taxon>
        <taxon>Terrimonas</taxon>
    </lineage>
</organism>
<proteinExistence type="predicted"/>
<gene>
    <name evidence="1" type="ORF">LZZ85_12655</name>
</gene>
<comment type="caution">
    <text evidence="1">The sequence shown here is derived from an EMBL/GenBank/DDBJ whole genome shotgun (WGS) entry which is preliminary data.</text>
</comment>
<name>A0ABS9KS37_9BACT</name>
<dbReference type="Proteomes" id="UP001165367">
    <property type="component" value="Unassembled WGS sequence"/>
</dbReference>
<keyword evidence="2" id="KW-1185">Reference proteome</keyword>
<accession>A0ABS9KS37</accession>
<dbReference type="EMBL" id="JAKLTR010000007">
    <property type="protein sequence ID" value="MCG2615142.1"/>
    <property type="molecule type" value="Genomic_DNA"/>
</dbReference>
<evidence type="ECO:0000313" key="1">
    <source>
        <dbReference type="EMBL" id="MCG2615142.1"/>
    </source>
</evidence>
<evidence type="ECO:0000313" key="2">
    <source>
        <dbReference type="Proteomes" id="UP001165367"/>
    </source>
</evidence>
<reference evidence="1" key="1">
    <citation type="submission" date="2022-01" db="EMBL/GenBank/DDBJ databases">
        <authorList>
            <person name="Jo J.-H."/>
            <person name="Im W.-T."/>
        </authorList>
    </citation>
    <scope>NUCLEOTIDE SEQUENCE</scope>
    <source>
        <strain evidence="1">NA20</strain>
    </source>
</reference>
<sequence length="92" mass="10566">MQALPFQIKITIICVTKGRRKYQFRYRTDRFFDGLATDIDGPSYGFSLVNSQDHWAFDPEASLPQWLVERESEVVSLFSLTLPNASVTGYNN</sequence>